<evidence type="ECO:0008006" key="3">
    <source>
        <dbReference type="Google" id="ProtNLM"/>
    </source>
</evidence>
<dbReference type="HOGENOM" id="CLU_936456_0_0_6"/>
<organism evidence="1 2">
    <name type="scientific">Alteromonas naphthalenivorans</name>
    <dbReference type="NCBI Taxonomy" id="715451"/>
    <lineage>
        <taxon>Bacteria</taxon>
        <taxon>Pseudomonadati</taxon>
        <taxon>Pseudomonadota</taxon>
        <taxon>Gammaproteobacteria</taxon>
        <taxon>Alteromonadales</taxon>
        <taxon>Alteromonadaceae</taxon>
        <taxon>Alteromonas/Salinimonas group</taxon>
        <taxon>Alteromonas</taxon>
    </lineage>
</organism>
<gene>
    <name evidence="1" type="ordered locus">ambt_03065</name>
</gene>
<dbReference type="eggNOG" id="ENOG50333VU">
    <property type="taxonomic scope" value="Bacteria"/>
</dbReference>
<dbReference type="OrthoDB" id="6384258at2"/>
<dbReference type="EMBL" id="CP002339">
    <property type="protein sequence ID" value="AEF02167.1"/>
    <property type="molecule type" value="Genomic_DNA"/>
</dbReference>
<protein>
    <recommendedName>
        <fullName evidence="3">DUF945 domain-containing protein</fullName>
    </recommendedName>
</protein>
<reference evidence="1 2" key="1">
    <citation type="journal article" date="2011" name="J. Bacteriol.">
        <title>Complete genome sequence of the polycyclic aromatic hydrocarbon-degrading bacterium Alteromonas sp. strain SN2.</title>
        <authorList>
            <person name="Jin H.M."/>
            <person name="Jeong H."/>
            <person name="Moon E.J."/>
            <person name="Math R.K."/>
            <person name="Lee K."/>
            <person name="Kim H.J."/>
            <person name="Jeon C.O."/>
            <person name="Oh T.K."/>
            <person name="Kim J.F."/>
        </authorList>
    </citation>
    <scope>NUCLEOTIDE SEQUENCE [LARGE SCALE GENOMIC DNA]</scope>
    <source>
        <strain evidence="2">JCM 17741 / KACC 18427 / KCTC 11700BP / SN2</strain>
    </source>
</reference>
<proteinExistence type="predicted"/>
<dbReference type="AlphaFoldDB" id="F5ZAN7"/>
<evidence type="ECO:0000313" key="1">
    <source>
        <dbReference type="EMBL" id="AEF02167.1"/>
    </source>
</evidence>
<keyword evidence="2" id="KW-1185">Reference proteome</keyword>
<evidence type="ECO:0000313" key="2">
    <source>
        <dbReference type="Proteomes" id="UP000000683"/>
    </source>
</evidence>
<accession>F5ZAN7</accession>
<dbReference type="Proteomes" id="UP000000683">
    <property type="component" value="Chromosome"/>
</dbReference>
<name>F5ZAN7_ALTNA</name>
<sequence>MSKNTKLVVGVLVALGVCYVGGNVYASSKAKDAVDEMIADLPATTQVSYGDVSATIFGDVSIDDIRIGDARQGDILVDNIALSGFEAELENTTEGEVHFSGVSFLEFKGQGVDDTPDDIQEILVHMLMKEGKTLDQRFSFEVNEEDNEYRIKELSFDVEDAGRVSLSTDLFTKAPISTAPELMAQHLMAAIEIGAFEFSLADDGLVDRLFASQATAEKDGDNLRDEAIEELKLALEQAEEPRQMILEGMLALLEGEEVTLYRDSDEPFSVVPMMMMSDPNGAFATFMRDGKFKINTK</sequence>
<dbReference type="KEGG" id="alt:ambt_03065"/>
<dbReference type="RefSeq" id="WP_013783109.1">
    <property type="nucleotide sequence ID" value="NC_015554.1"/>
</dbReference>